<name>A0A8J5QZE0_ZIZPA</name>
<dbReference type="Proteomes" id="UP000729402">
    <property type="component" value="Unassembled WGS sequence"/>
</dbReference>
<reference evidence="2" key="1">
    <citation type="journal article" date="2021" name="bioRxiv">
        <title>Whole Genome Assembly and Annotation of Northern Wild Rice, Zizania palustris L., Supports a Whole Genome Duplication in the Zizania Genus.</title>
        <authorList>
            <person name="Haas M."/>
            <person name="Kono T."/>
            <person name="Macchietto M."/>
            <person name="Millas R."/>
            <person name="McGilp L."/>
            <person name="Shao M."/>
            <person name="Duquette J."/>
            <person name="Hirsch C.N."/>
            <person name="Kimball J."/>
        </authorList>
    </citation>
    <scope>NUCLEOTIDE SEQUENCE</scope>
    <source>
        <tissue evidence="2">Fresh leaf tissue</tissue>
    </source>
</reference>
<proteinExistence type="predicted"/>
<evidence type="ECO:0000313" key="2">
    <source>
        <dbReference type="EMBL" id="KAG8047330.1"/>
    </source>
</evidence>
<sequence>MSPLRTSVSFGQPLLALYGTLSTREEHRSVSPSGGRLSGRRREERLGRPPLLPVLQAVAARSVSGDRHRSSAARAAALRRASGRRRASASGRSAPPRLGPPRLGPTPRQRLWLQCSAAPRAPAPRADAAHQRLWPPCSARAVRRRSVRSRAAVRRLAQRPGGEEGKFLLGLGFG</sequence>
<protein>
    <submittedName>
        <fullName evidence="2">Uncharacterized protein</fullName>
    </submittedName>
</protein>
<accession>A0A8J5QZE0</accession>
<gene>
    <name evidence="2" type="ORF">GUJ93_ZPchr0008g13425</name>
</gene>
<evidence type="ECO:0000313" key="3">
    <source>
        <dbReference type="Proteomes" id="UP000729402"/>
    </source>
</evidence>
<keyword evidence="3" id="KW-1185">Reference proteome</keyword>
<dbReference type="AlphaFoldDB" id="A0A8J5QZE0"/>
<feature type="region of interest" description="Disordered" evidence="1">
    <location>
        <begin position="22"/>
        <end position="49"/>
    </location>
</feature>
<evidence type="ECO:0000256" key="1">
    <source>
        <dbReference type="SAM" id="MobiDB-lite"/>
    </source>
</evidence>
<organism evidence="2 3">
    <name type="scientific">Zizania palustris</name>
    <name type="common">Northern wild rice</name>
    <dbReference type="NCBI Taxonomy" id="103762"/>
    <lineage>
        <taxon>Eukaryota</taxon>
        <taxon>Viridiplantae</taxon>
        <taxon>Streptophyta</taxon>
        <taxon>Embryophyta</taxon>
        <taxon>Tracheophyta</taxon>
        <taxon>Spermatophyta</taxon>
        <taxon>Magnoliopsida</taxon>
        <taxon>Liliopsida</taxon>
        <taxon>Poales</taxon>
        <taxon>Poaceae</taxon>
        <taxon>BOP clade</taxon>
        <taxon>Oryzoideae</taxon>
        <taxon>Oryzeae</taxon>
        <taxon>Zizaniinae</taxon>
        <taxon>Zizania</taxon>
    </lineage>
</organism>
<reference evidence="2" key="2">
    <citation type="submission" date="2021-02" db="EMBL/GenBank/DDBJ databases">
        <authorList>
            <person name="Kimball J.A."/>
            <person name="Haas M.W."/>
            <person name="Macchietto M."/>
            <person name="Kono T."/>
            <person name="Duquette J."/>
            <person name="Shao M."/>
        </authorList>
    </citation>
    <scope>NUCLEOTIDE SEQUENCE</scope>
    <source>
        <tissue evidence="2">Fresh leaf tissue</tissue>
    </source>
</reference>
<feature type="region of interest" description="Disordered" evidence="1">
    <location>
        <begin position="61"/>
        <end position="108"/>
    </location>
</feature>
<dbReference type="EMBL" id="JAAALK010000290">
    <property type="protein sequence ID" value="KAG8047330.1"/>
    <property type="molecule type" value="Genomic_DNA"/>
</dbReference>
<comment type="caution">
    <text evidence="2">The sequence shown here is derived from an EMBL/GenBank/DDBJ whole genome shotgun (WGS) entry which is preliminary data.</text>
</comment>